<dbReference type="Gene3D" id="2.170.270.10">
    <property type="entry name" value="SET domain"/>
    <property type="match status" value="1"/>
</dbReference>
<dbReference type="EMBL" id="ML994652">
    <property type="protein sequence ID" value="KAF2181585.1"/>
    <property type="molecule type" value="Genomic_DNA"/>
</dbReference>
<evidence type="ECO:0000259" key="2">
    <source>
        <dbReference type="PROSITE" id="PS50280"/>
    </source>
</evidence>
<dbReference type="InterPro" id="IPR001214">
    <property type="entry name" value="SET_dom"/>
</dbReference>
<name>A0A6A6DRQ3_9PEZI</name>
<dbReference type="CDD" id="cd20071">
    <property type="entry name" value="SET_SMYD"/>
    <property type="match status" value="1"/>
</dbReference>
<evidence type="ECO:0000313" key="4">
    <source>
        <dbReference type="Proteomes" id="UP000800200"/>
    </source>
</evidence>
<dbReference type="Pfam" id="PF00856">
    <property type="entry name" value="SET"/>
    <property type="match status" value="1"/>
</dbReference>
<organism evidence="3 4">
    <name type="scientific">Zopfia rhizophila CBS 207.26</name>
    <dbReference type="NCBI Taxonomy" id="1314779"/>
    <lineage>
        <taxon>Eukaryota</taxon>
        <taxon>Fungi</taxon>
        <taxon>Dikarya</taxon>
        <taxon>Ascomycota</taxon>
        <taxon>Pezizomycotina</taxon>
        <taxon>Dothideomycetes</taxon>
        <taxon>Dothideomycetes incertae sedis</taxon>
        <taxon>Zopfiaceae</taxon>
        <taxon>Zopfia</taxon>
    </lineage>
</organism>
<accession>A0A6A6DRQ3</accession>
<dbReference type="InterPro" id="IPR053209">
    <property type="entry name" value="Gramillin-biosynth_MTr"/>
</dbReference>
<feature type="region of interest" description="Disordered" evidence="1">
    <location>
        <begin position="1"/>
        <end position="40"/>
    </location>
</feature>
<dbReference type="AlphaFoldDB" id="A0A6A6DRQ3"/>
<evidence type="ECO:0000313" key="3">
    <source>
        <dbReference type="EMBL" id="KAF2181585.1"/>
    </source>
</evidence>
<proteinExistence type="predicted"/>
<dbReference type="PANTHER" id="PTHR47643">
    <property type="entry name" value="TPR DOMAIN PROTEIN (AFU_ORTHOLOGUE AFUA_5G12710)"/>
    <property type="match status" value="1"/>
</dbReference>
<feature type="compositionally biased region" description="Basic and acidic residues" evidence="1">
    <location>
        <begin position="1"/>
        <end position="19"/>
    </location>
</feature>
<feature type="domain" description="SET" evidence="2">
    <location>
        <begin position="343"/>
        <end position="532"/>
    </location>
</feature>
<keyword evidence="4" id="KW-1185">Reference proteome</keyword>
<dbReference type="InterPro" id="IPR046341">
    <property type="entry name" value="SET_dom_sf"/>
</dbReference>
<evidence type="ECO:0000256" key="1">
    <source>
        <dbReference type="SAM" id="MobiDB-lite"/>
    </source>
</evidence>
<protein>
    <recommendedName>
        <fullName evidence="2">SET domain-containing protein</fullName>
    </recommendedName>
</protein>
<sequence>MKNHRNTYEESPERLKDLVKNSADMKGQRSPSKPTRSGLLREHERHLKMLTDGSLPVKNMLLPLPYPPSRVSLKDSRCRKIRLEDLRIDCRDPSNIIVLRTIASPYIYSSTITAAEDEMGHVARLTVCNLEDTMVDPIIPESSILAIKQPCWSILVDGGVHIRVDHPSDLVILDGDEGTVPETWQKEVKCEEDKSTKEWKREGDMCFLKKRFRRALVCYNNGLHALDDSPSTNTATAIDLHRKKCGVNIVLLRLDDAAKDLAEAISLSNSSFQPSAVEEWLHNGSIDDPLQISPSIPKPLLELSSRIKFDLGIYQSAPHYDLPLLTNYVGPLSLHLDAPNYICDTEIRQTANHGRGVFSKKEFKAGELIAVEKAFVLPGYFIQDRGSDCLLYNLGNETAAQRPGALLFRELVQKLRWNGSLRGQFFELDAGDYDKDYSVGEKNGHAEDGVVDVFQIEAIRQRNCFSVPTRSIDLLNEQYNRHQEMRNGFWNHASYINHSCIPNSVRTFIGDIHLLRATRDIKAGEEITHQYISPEVDILERQEKYMGTWGFECDCPLCAADGCISKEARDQRLALFNELKAAVMRTGGQGPPTITAIKRIAKMTARLESLYPEDIYTNLPRLALVHPTLFLVEAWRGVRNTDKTIEFAFKLLRNFGIIAKVQSRKLEIEQQAGLINVESMRCLIYLKEGYESKGEGKLAEECLEVAKRWYGVVTGVSVGWEEFLRSV</sequence>
<dbReference type="PANTHER" id="PTHR47643:SF2">
    <property type="entry name" value="TPR DOMAIN PROTEIN (AFU_ORTHOLOGUE AFUA_5G12710)"/>
    <property type="match status" value="1"/>
</dbReference>
<gene>
    <name evidence="3" type="ORF">K469DRAFT_740787</name>
</gene>
<reference evidence="3" key="1">
    <citation type="journal article" date="2020" name="Stud. Mycol.">
        <title>101 Dothideomycetes genomes: a test case for predicting lifestyles and emergence of pathogens.</title>
        <authorList>
            <person name="Haridas S."/>
            <person name="Albert R."/>
            <person name="Binder M."/>
            <person name="Bloem J."/>
            <person name="Labutti K."/>
            <person name="Salamov A."/>
            <person name="Andreopoulos B."/>
            <person name="Baker S."/>
            <person name="Barry K."/>
            <person name="Bills G."/>
            <person name="Bluhm B."/>
            <person name="Cannon C."/>
            <person name="Castanera R."/>
            <person name="Culley D."/>
            <person name="Daum C."/>
            <person name="Ezra D."/>
            <person name="Gonzalez J."/>
            <person name="Henrissat B."/>
            <person name="Kuo A."/>
            <person name="Liang C."/>
            <person name="Lipzen A."/>
            <person name="Lutzoni F."/>
            <person name="Magnuson J."/>
            <person name="Mondo S."/>
            <person name="Nolan M."/>
            <person name="Ohm R."/>
            <person name="Pangilinan J."/>
            <person name="Park H.-J."/>
            <person name="Ramirez L."/>
            <person name="Alfaro M."/>
            <person name="Sun H."/>
            <person name="Tritt A."/>
            <person name="Yoshinaga Y."/>
            <person name="Zwiers L.-H."/>
            <person name="Turgeon B."/>
            <person name="Goodwin S."/>
            <person name="Spatafora J."/>
            <person name="Crous P."/>
            <person name="Grigoriev I."/>
        </authorList>
    </citation>
    <scope>NUCLEOTIDE SEQUENCE</scope>
    <source>
        <strain evidence="3">CBS 207.26</strain>
    </source>
</reference>
<dbReference type="SMART" id="SM00317">
    <property type="entry name" value="SET"/>
    <property type="match status" value="1"/>
</dbReference>
<dbReference type="OrthoDB" id="438641at2759"/>
<dbReference type="SUPFAM" id="SSF82199">
    <property type="entry name" value="SET domain"/>
    <property type="match status" value="1"/>
</dbReference>
<dbReference type="PROSITE" id="PS50280">
    <property type="entry name" value="SET"/>
    <property type="match status" value="1"/>
</dbReference>
<dbReference type="Proteomes" id="UP000800200">
    <property type="component" value="Unassembled WGS sequence"/>
</dbReference>